<keyword evidence="1" id="KW-1133">Transmembrane helix</keyword>
<protein>
    <submittedName>
        <fullName evidence="2">Uncharacterized protein</fullName>
    </submittedName>
</protein>
<evidence type="ECO:0000313" key="3">
    <source>
        <dbReference type="Proteomes" id="UP000274556"/>
    </source>
</evidence>
<comment type="caution">
    <text evidence="2">The sequence shown here is derived from an EMBL/GenBank/DDBJ whole genome shotgun (WGS) entry which is preliminary data.</text>
</comment>
<accession>A0A495V565</accession>
<dbReference type="AlphaFoldDB" id="A0A495V565"/>
<keyword evidence="3" id="KW-1185">Reference proteome</keyword>
<name>A0A495V565_9GAMM</name>
<keyword evidence="1" id="KW-0472">Membrane</keyword>
<proteinExistence type="predicted"/>
<dbReference type="SUPFAM" id="SSF69304">
    <property type="entry name" value="Tricorn protease N-terminal domain"/>
    <property type="match status" value="1"/>
</dbReference>
<reference evidence="2 3" key="1">
    <citation type="submission" date="2018-10" db="EMBL/GenBank/DDBJ databases">
        <title>Genomic Encyclopedia of Archaeal and Bacterial Type Strains, Phase II (KMG-II): from individual species to whole genera.</title>
        <authorList>
            <person name="Goeker M."/>
        </authorList>
    </citation>
    <scope>NUCLEOTIDE SEQUENCE [LARGE SCALE GENOMIC DNA]</scope>
    <source>
        <strain evidence="2 3">DSM 235</strain>
    </source>
</reference>
<dbReference type="EMBL" id="RBXL01000001">
    <property type="protein sequence ID" value="RKT44469.1"/>
    <property type="molecule type" value="Genomic_DNA"/>
</dbReference>
<feature type="transmembrane region" description="Helical" evidence="1">
    <location>
        <begin position="48"/>
        <end position="69"/>
    </location>
</feature>
<keyword evidence="1" id="KW-0812">Transmembrane</keyword>
<dbReference type="SUPFAM" id="SSF50969">
    <property type="entry name" value="YVTN repeat-like/Quinoprotein amine dehydrogenase"/>
    <property type="match status" value="1"/>
</dbReference>
<organism evidence="2 3">
    <name type="scientific">Thiocapsa rosea</name>
    <dbReference type="NCBI Taxonomy" id="69360"/>
    <lineage>
        <taxon>Bacteria</taxon>
        <taxon>Pseudomonadati</taxon>
        <taxon>Pseudomonadota</taxon>
        <taxon>Gammaproteobacteria</taxon>
        <taxon>Chromatiales</taxon>
        <taxon>Chromatiaceae</taxon>
        <taxon>Thiocapsa</taxon>
    </lineage>
</organism>
<evidence type="ECO:0000313" key="2">
    <source>
        <dbReference type="EMBL" id="RKT44469.1"/>
    </source>
</evidence>
<evidence type="ECO:0000256" key="1">
    <source>
        <dbReference type="SAM" id="Phobius"/>
    </source>
</evidence>
<dbReference type="InterPro" id="IPR011044">
    <property type="entry name" value="Quino_amine_DH_bsu"/>
</dbReference>
<dbReference type="Proteomes" id="UP000274556">
    <property type="component" value="Unassembled WGS sequence"/>
</dbReference>
<gene>
    <name evidence="2" type="ORF">BDD21_1853</name>
</gene>
<sequence>MSTRPPLHRRTLGLLFRSAPAGQCYAVSNTCPALAAARETAARRSARAWLVSNLLLMLGLVLAAVPVGAATTIFQDGFELGWGGWSADNGVWELGTPTAGPGGCYEGTKCVGTVLNGDYPNTSSRLISTTINLPQVSGSEEIQLRARHWFSWGRGGSSRIQVSAFDTGTSTWSPWQNASENYTGLSGVWSPLQIDLTAYSGKRVRLGLLLAVDSFWYVSGNPGWYVDDIRVIRTVPVFSGDFEGGWGDWSSDNGVWEIGSPTAGPGNCYEGTRCAATILHGDYPNNSSRLVSPTIALPGIAGTEELTLRAWHWFSWGRGGSSRIQVSAFDTGTSTWSAWQNASGNYTGSSAIWSPIQIDLTAYSGKRIRLGLLLAVDSFWYLSGSPGWYIDDIRITGLERATHIGLYNPTASGFYLRDRHQGGAADASFSFGPAGVGWKALTGNWNGTGQSTVALYNQARGAFFLRYGHGRGTADNTFIFGPSGRNLTALSGDWNANGRSTIGLYDPGSGSFYLRNSLAGGPADAIFRFGPGGRNFVPLTGDWNNNGQTTIGLYDPATGTFYLRNSLGGGAADATFRFGPAGRSWVPLSGDWDSDGRTTVGLYDPATGTFYLRNSLSGGAADHVFRFGPSSEGWAPLTGKWLLSTGTNGLMTAEQAMREMTDATAEAVPASRATDWSELPTGLRKLMGEAEARNLSVSADGGRIVFATAAALVAEDTNGLMDVYGYDVLTDALSLISHGLGGHPADGSSKGPHLDGAGMRVVFISEASNLVADDTNGVADVFVHDMASGKTARISVSSFGEPGDAASRSARLSAEGDWAVFVSEASNLAADGLEEEFGVYRHEMATGLTERIRLD</sequence>